<dbReference type="STRING" id="1385519.N801_07510"/>
<protein>
    <recommendedName>
        <fullName evidence="4">Glycosyltransferase RgtA/B/C/D-like domain-containing protein</fullName>
    </recommendedName>
</protein>
<organism evidence="2 3">
    <name type="scientific">Knoellia aerolata DSM 18566</name>
    <dbReference type="NCBI Taxonomy" id="1385519"/>
    <lineage>
        <taxon>Bacteria</taxon>
        <taxon>Bacillati</taxon>
        <taxon>Actinomycetota</taxon>
        <taxon>Actinomycetes</taxon>
        <taxon>Micrococcales</taxon>
        <taxon>Intrasporangiaceae</taxon>
        <taxon>Knoellia</taxon>
    </lineage>
</organism>
<feature type="transmembrane region" description="Helical" evidence="1">
    <location>
        <begin position="36"/>
        <end position="55"/>
    </location>
</feature>
<feature type="transmembrane region" description="Helical" evidence="1">
    <location>
        <begin position="202"/>
        <end position="219"/>
    </location>
</feature>
<keyword evidence="1" id="KW-0812">Transmembrane</keyword>
<name>A0A0A0JW15_9MICO</name>
<feature type="transmembrane region" description="Helical" evidence="1">
    <location>
        <begin position="274"/>
        <end position="294"/>
    </location>
</feature>
<feature type="transmembrane region" description="Helical" evidence="1">
    <location>
        <begin position="178"/>
        <end position="196"/>
    </location>
</feature>
<dbReference type="Proteomes" id="UP000030013">
    <property type="component" value="Unassembled WGS sequence"/>
</dbReference>
<dbReference type="eggNOG" id="ENOG502Z8GG">
    <property type="taxonomic scope" value="Bacteria"/>
</dbReference>
<gene>
    <name evidence="2" type="ORF">N801_07510</name>
</gene>
<evidence type="ECO:0000313" key="3">
    <source>
        <dbReference type="Proteomes" id="UP000030013"/>
    </source>
</evidence>
<feature type="transmembrane region" description="Helical" evidence="1">
    <location>
        <begin position="148"/>
        <end position="166"/>
    </location>
</feature>
<keyword evidence="1" id="KW-0472">Membrane</keyword>
<feature type="transmembrane region" description="Helical" evidence="1">
    <location>
        <begin position="385"/>
        <end position="408"/>
    </location>
</feature>
<sequence length="448" mass="49253">MIQDRLRLRFVSVALAVLAGLGVAAAFRWAVSTNSYNVWGALIWVPIVIAVNVVLIRRVSRTTDMAWLPGLLGLAYALKLVGALGRYYIAYVVYAGAADAQRYNLYAATHHVQWRGGVISWEWSAKQGTQWMELITTALYTVTGPSPLAAFVIFASFAFWGQYLLFRAFRLALPEGNTKRYAVLVLVLPSLLFWPSSIGKEAWLMFFVGVTALGAARLFTHRRGALVLLLLGAAGTALLRPHLAVLLFAALFVAQLFRPTDDRRSGLLSKMGGVMVLGVAAYILTSQSAAFLGIDDFSWQAVSDTVDSASDQASEGQSAFESTPIRSPADIPGALVTVLFRPFPWEANNAQMLIQSLEGVFLIALTLKAVPRLRRLPSAMARSPYVTFSVVYVSTFVWAFSGFGNFGILARQRVLMIPFFLVLLALPAIDRLREEATAPVRKLDRVRR</sequence>
<dbReference type="EMBL" id="AVPL01000018">
    <property type="protein sequence ID" value="KGN41388.1"/>
    <property type="molecule type" value="Genomic_DNA"/>
</dbReference>
<dbReference type="AlphaFoldDB" id="A0A0A0JW15"/>
<reference evidence="2 3" key="1">
    <citation type="submission" date="2013-08" db="EMBL/GenBank/DDBJ databases">
        <title>The genome sequence of Knoellia aerolata.</title>
        <authorList>
            <person name="Zhu W."/>
            <person name="Wang G."/>
        </authorList>
    </citation>
    <scope>NUCLEOTIDE SEQUENCE [LARGE SCALE GENOMIC DNA]</scope>
    <source>
        <strain evidence="2 3">DSM 18566</strain>
    </source>
</reference>
<keyword evidence="1" id="KW-1133">Transmembrane helix</keyword>
<comment type="caution">
    <text evidence="2">The sequence shown here is derived from an EMBL/GenBank/DDBJ whole genome shotgun (WGS) entry which is preliminary data.</text>
</comment>
<proteinExistence type="predicted"/>
<evidence type="ECO:0000313" key="2">
    <source>
        <dbReference type="EMBL" id="KGN41388.1"/>
    </source>
</evidence>
<evidence type="ECO:0000256" key="1">
    <source>
        <dbReference type="SAM" id="Phobius"/>
    </source>
</evidence>
<feature type="transmembrane region" description="Helical" evidence="1">
    <location>
        <begin position="67"/>
        <end position="89"/>
    </location>
</feature>
<accession>A0A0A0JW15</accession>
<keyword evidence="3" id="KW-1185">Reference proteome</keyword>
<feature type="transmembrane region" description="Helical" evidence="1">
    <location>
        <begin position="226"/>
        <end position="254"/>
    </location>
</feature>
<evidence type="ECO:0008006" key="4">
    <source>
        <dbReference type="Google" id="ProtNLM"/>
    </source>
</evidence>